<dbReference type="SUPFAM" id="SSF52540">
    <property type="entry name" value="P-loop containing nucleoside triphosphate hydrolases"/>
    <property type="match status" value="1"/>
</dbReference>
<feature type="transmembrane region" description="Helical" evidence="7">
    <location>
        <begin position="664"/>
        <end position="686"/>
    </location>
</feature>
<keyword evidence="2 7" id="KW-0812">Transmembrane</keyword>
<reference evidence="10" key="2">
    <citation type="submission" date="2023-05" db="EMBL/GenBank/DDBJ databases">
        <authorList>
            <person name="Fouks B."/>
        </authorList>
    </citation>
    <scope>NUCLEOTIDE SEQUENCE</scope>
    <source>
        <strain evidence="10">Stay&amp;Tobe</strain>
        <tissue evidence="10">Testes</tissue>
    </source>
</reference>
<dbReference type="GO" id="GO:0005524">
    <property type="term" value="F:ATP binding"/>
    <property type="evidence" value="ECO:0007669"/>
    <property type="project" value="UniProtKB-KW"/>
</dbReference>
<dbReference type="Gene3D" id="3.40.50.300">
    <property type="entry name" value="P-loop containing nucleotide triphosphate hydrolases"/>
    <property type="match status" value="1"/>
</dbReference>
<dbReference type="InterPro" id="IPR027417">
    <property type="entry name" value="P-loop_NTPase"/>
</dbReference>
<keyword evidence="5 7" id="KW-1133">Transmembrane helix</keyword>
<protein>
    <submittedName>
        <fullName evidence="10">Uncharacterized protein</fullName>
    </submittedName>
</protein>
<evidence type="ECO:0000313" key="10">
    <source>
        <dbReference type="EMBL" id="KAJ9584688.1"/>
    </source>
</evidence>
<keyword evidence="4" id="KW-0067">ATP-binding</keyword>
<keyword evidence="11" id="KW-1185">Reference proteome</keyword>
<dbReference type="InterPro" id="IPR003593">
    <property type="entry name" value="AAA+_ATPase"/>
</dbReference>
<dbReference type="PANTHER" id="PTHR43038:SF5">
    <property type="entry name" value="RE14039P"/>
    <property type="match status" value="1"/>
</dbReference>
<dbReference type="PROSITE" id="PS51012">
    <property type="entry name" value="ABC_TM2"/>
    <property type="match status" value="1"/>
</dbReference>
<dbReference type="PROSITE" id="PS50893">
    <property type="entry name" value="ABC_TRANSPORTER_2"/>
    <property type="match status" value="1"/>
</dbReference>
<feature type="transmembrane region" description="Helical" evidence="7">
    <location>
        <begin position="328"/>
        <end position="352"/>
    </location>
</feature>
<dbReference type="InterPro" id="IPR003439">
    <property type="entry name" value="ABC_transporter-like_ATP-bd"/>
</dbReference>
<proteinExistence type="predicted"/>
<feature type="transmembrane region" description="Helical" evidence="7">
    <location>
        <begin position="605"/>
        <end position="627"/>
    </location>
</feature>
<sequence>MADEEEIKLVETISSGIETCKQHAVCIRNAYKSYGTRRHPYAVIKGLNMTVPKGIIYGLLGASGCGKTTILSCIVGRRNLDSGDIFVLGGRPGRKGSGVPGPKVGYMPQEIALYVDFSIKETFYYFGWINGMTTSAIKEKMNFFLDFLQLPGPKRIIRNLSGGQQRRISLAISLVQDPELLILDEPTVGVDPLLRENIWTHLVKLAATKNVTIILTTHYIDETKDAGIIGLMRGGKFLAEETPENLLKTYNVESLEDVFLKLSEIQEQQRAERVKERGETIEARTETQHKKRFQKYVPEKEERWGIMDYVKFANPHRMKALTWKNFLWMWRNVGMFVFVILLPIIETILYCLTIGPDPEYLQISYANYELNFSKKCNKPPKNCSFNLLSCRFLEALEDNSLDMVRCKTKKEAIENVRDGKAWGAMFFASSYSQEFQKRFEEGFEANDETVNLSTAIIHMDMSNQHIAYMIMRHMLWAYLEFSANFLILDPDFTNFAAPGLILTMIFFLAVALTVGALMMERKEGMLERCLVLGVLPAEILLSLTLTQCVIVCLQTAMILIFSFVVFDIIVEGSIFWVVLLTLLNGLCGMCFGFVIATVCEEERTAVYLSMGSLLPIIMLCGICWPVEGMHIILRYWSFALPLTFPTESLRALMARGWGVQKTKVYVGFVSTIIWTAGFLIVSVLILKYKRG</sequence>
<dbReference type="InterPro" id="IPR013525">
    <property type="entry name" value="ABC2_TM"/>
</dbReference>
<dbReference type="PROSITE" id="PS00211">
    <property type="entry name" value="ABC_TRANSPORTER_1"/>
    <property type="match status" value="1"/>
</dbReference>
<feature type="domain" description="ABC transmembrane type-2" evidence="9">
    <location>
        <begin position="455"/>
        <end position="689"/>
    </location>
</feature>
<keyword evidence="6 7" id="KW-0472">Membrane</keyword>
<keyword evidence="3" id="KW-0547">Nucleotide-binding</keyword>
<dbReference type="CDD" id="cd03230">
    <property type="entry name" value="ABC_DR_subfamily_A"/>
    <property type="match status" value="1"/>
</dbReference>
<feature type="domain" description="ABC transporter" evidence="8">
    <location>
        <begin position="25"/>
        <end position="259"/>
    </location>
</feature>
<gene>
    <name evidence="10" type="ORF">L9F63_020970</name>
</gene>
<evidence type="ECO:0000256" key="4">
    <source>
        <dbReference type="ARBA" id="ARBA00022840"/>
    </source>
</evidence>
<feature type="transmembrane region" description="Helical" evidence="7">
    <location>
        <begin position="539"/>
        <end position="568"/>
    </location>
</feature>
<evidence type="ECO:0000256" key="7">
    <source>
        <dbReference type="SAM" id="Phobius"/>
    </source>
</evidence>
<evidence type="ECO:0000256" key="6">
    <source>
        <dbReference type="ARBA" id="ARBA00023136"/>
    </source>
</evidence>
<dbReference type="Proteomes" id="UP001233999">
    <property type="component" value="Unassembled WGS sequence"/>
</dbReference>
<dbReference type="InterPro" id="IPR047817">
    <property type="entry name" value="ABC2_TM_bact-type"/>
</dbReference>
<feature type="transmembrane region" description="Helical" evidence="7">
    <location>
        <begin position="466"/>
        <end position="487"/>
    </location>
</feature>
<evidence type="ECO:0000259" key="8">
    <source>
        <dbReference type="PROSITE" id="PS50893"/>
    </source>
</evidence>
<dbReference type="Pfam" id="PF00005">
    <property type="entry name" value="ABC_tran"/>
    <property type="match status" value="1"/>
</dbReference>
<evidence type="ECO:0000259" key="9">
    <source>
        <dbReference type="PROSITE" id="PS51012"/>
    </source>
</evidence>
<feature type="transmembrane region" description="Helical" evidence="7">
    <location>
        <begin position="574"/>
        <end position="598"/>
    </location>
</feature>
<dbReference type="Pfam" id="PF01061">
    <property type="entry name" value="ABC2_membrane"/>
    <property type="match status" value="1"/>
</dbReference>
<dbReference type="InterPro" id="IPR017871">
    <property type="entry name" value="ABC_transporter-like_CS"/>
</dbReference>
<dbReference type="GO" id="GO:0140359">
    <property type="term" value="F:ABC-type transporter activity"/>
    <property type="evidence" value="ECO:0007669"/>
    <property type="project" value="InterPro"/>
</dbReference>
<organism evidence="10 11">
    <name type="scientific">Diploptera punctata</name>
    <name type="common">Pacific beetle cockroach</name>
    <dbReference type="NCBI Taxonomy" id="6984"/>
    <lineage>
        <taxon>Eukaryota</taxon>
        <taxon>Metazoa</taxon>
        <taxon>Ecdysozoa</taxon>
        <taxon>Arthropoda</taxon>
        <taxon>Hexapoda</taxon>
        <taxon>Insecta</taxon>
        <taxon>Pterygota</taxon>
        <taxon>Neoptera</taxon>
        <taxon>Polyneoptera</taxon>
        <taxon>Dictyoptera</taxon>
        <taxon>Blattodea</taxon>
        <taxon>Blaberoidea</taxon>
        <taxon>Blaberidae</taxon>
        <taxon>Diplopterinae</taxon>
        <taxon>Diploptera</taxon>
    </lineage>
</organism>
<dbReference type="GO" id="GO:0016887">
    <property type="term" value="F:ATP hydrolysis activity"/>
    <property type="evidence" value="ECO:0007669"/>
    <property type="project" value="InterPro"/>
</dbReference>
<dbReference type="EMBL" id="JASPKZ010007373">
    <property type="protein sequence ID" value="KAJ9584688.1"/>
    <property type="molecule type" value="Genomic_DNA"/>
</dbReference>
<dbReference type="SMART" id="SM00382">
    <property type="entry name" value="AAA"/>
    <property type="match status" value="1"/>
</dbReference>
<evidence type="ECO:0000256" key="1">
    <source>
        <dbReference type="ARBA" id="ARBA00004141"/>
    </source>
</evidence>
<dbReference type="GO" id="GO:0016020">
    <property type="term" value="C:membrane"/>
    <property type="evidence" value="ECO:0007669"/>
    <property type="project" value="UniProtKB-SubCell"/>
</dbReference>
<name>A0AAD7ZQ68_DIPPU</name>
<comment type="caution">
    <text evidence="10">The sequence shown here is derived from an EMBL/GenBank/DDBJ whole genome shotgun (WGS) entry which is preliminary data.</text>
</comment>
<evidence type="ECO:0000256" key="2">
    <source>
        <dbReference type="ARBA" id="ARBA00022692"/>
    </source>
</evidence>
<evidence type="ECO:0000313" key="11">
    <source>
        <dbReference type="Proteomes" id="UP001233999"/>
    </source>
</evidence>
<dbReference type="PANTHER" id="PTHR43038">
    <property type="entry name" value="ATP-BINDING CASSETTE, SUB-FAMILY H, MEMBER 1"/>
    <property type="match status" value="1"/>
</dbReference>
<feature type="transmembrane region" description="Helical" evidence="7">
    <location>
        <begin position="499"/>
        <end position="518"/>
    </location>
</feature>
<comment type="subcellular location">
    <subcellularLocation>
        <location evidence="1">Membrane</location>
        <topology evidence="1">Multi-pass membrane protein</topology>
    </subcellularLocation>
</comment>
<dbReference type="AlphaFoldDB" id="A0AAD7ZQ68"/>
<accession>A0AAD7ZQ68</accession>
<reference evidence="10" key="1">
    <citation type="journal article" date="2023" name="IScience">
        <title>Live-bearing cockroach genome reveals convergent evolutionary mechanisms linked to viviparity in insects and beyond.</title>
        <authorList>
            <person name="Fouks B."/>
            <person name="Harrison M.C."/>
            <person name="Mikhailova A.A."/>
            <person name="Marchal E."/>
            <person name="English S."/>
            <person name="Carruthers M."/>
            <person name="Jennings E.C."/>
            <person name="Chiamaka E.L."/>
            <person name="Frigard R.A."/>
            <person name="Pippel M."/>
            <person name="Attardo G.M."/>
            <person name="Benoit J.B."/>
            <person name="Bornberg-Bauer E."/>
            <person name="Tobe S.S."/>
        </authorList>
    </citation>
    <scope>NUCLEOTIDE SEQUENCE</scope>
    <source>
        <strain evidence="10">Stay&amp;Tobe</strain>
    </source>
</reference>
<evidence type="ECO:0000256" key="5">
    <source>
        <dbReference type="ARBA" id="ARBA00022989"/>
    </source>
</evidence>
<evidence type="ECO:0000256" key="3">
    <source>
        <dbReference type="ARBA" id="ARBA00022741"/>
    </source>
</evidence>